<name>A0A643G4Y6_9BURK</name>
<accession>A0A643G4Y6</accession>
<protein>
    <submittedName>
        <fullName evidence="1">Uncharacterized protein</fullName>
    </submittedName>
</protein>
<sequence>MKRWWLAGLALLGALASGAAMAHVSVGVAIGVPGVVVGGPAYYPPQAYIAAPPVVMAPAPVYYGPPPVIVRPAPVYYGPGPGYYGPRYYGRGYYGRGYYGPGHGRHWR</sequence>
<evidence type="ECO:0000313" key="2">
    <source>
        <dbReference type="Proteomes" id="UP000397656"/>
    </source>
</evidence>
<evidence type="ECO:0000313" key="1">
    <source>
        <dbReference type="EMBL" id="QOT75161.1"/>
    </source>
</evidence>
<dbReference type="GeneID" id="98401840"/>
<proteinExistence type="predicted"/>
<reference evidence="1 2" key="1">
    <citation type="submission" date="2020-10" db="EMBL/GenBank/DDBJ databases">
        <title>Complete genome sequence of Cupriavidus basilensis CCUG 49340T.</title>
        <authorList>
            <person name="Salva-Serra F."/>
            <person name="Donoso R.A."/>
            <person name="Cho K.H."/>
            <person name="Yoo J.A."/>
            <person name="Lee K."/>
            <person name="Yoon S.-H."/>
            <person name="Perez-Pantoja D."/>
            <person name="Moore E.R.B."/>
        </authorList>
    </citation>
    <scope>NUCLEOTIDE SEQUENCE [LARGE SCALE GENOMIC DNA]</scope>
    <source>
        <strain evidence="2">CCUG 49340</strain>
    </source>
</reference>
<dbReference type="RefSeq" id="WP_150983187.1">
    <property type="nucleotide sequence ID" value="NZ_CP062803.1"/>
</dbReference>
<dbReference type="Proteomes" id="UP000397656">
    <property type="component" value="Chromosome 1"/>
</dbReference>
<gene>
    <name evidence="1" type="ORF">F7R26_013065</name>
</gene>
<organism evidence="1 2">
    <name type="scientific">Cupriavidus basilensis</name>
    <dbReference type="NCBI Taxonomy" id="68895"/>
    <lineage>
        <taxon>Bacteria</taxon>
        <taxon>Pseudomonadati</taxon>
        <taxon>Pseudomonadota</taxon>
        <taxon>Betaproteobacteria</taxon>
        <taxon>Burkholderiales</taxon>
        <taxon>Burkholderiaceae</taxon>
        <taxon>Cupriavidus</taxon>
    </lineage>
</organism>
<dbReference type="EMBL" id="CP062803">
    <property type="protein sequence ID" value="QOT75161.1"/>
    <property type="molecule type" value="Genomic_DNA"/>
</dbReference>
<dbReference type="AlphaFoldDB" id="A0A643G4Y6"/>